<evidence type="ECO:0000313" key="4">
    <source>
        <dbReference type="Proteomes" id="UP001596220"/>
    </source>
</evidence>
<accession>A0ABW1P9V4</accession>
<evidence type="ECO:0000256" key="1">
    <source>
        <dbReference type="SAM" id="MobiDB-lite"/>
    </source>
</evidence>
<feature type="compositionally biased region" description="Basic and acidic residues" evidence="1">
    <location>
        <begin position="1"/>
        <end position="28"/>
    </location>
</feature>
<keyword evidence="4" id="KW-1185">Reference proteome</keyword>
<dbReference type="Pfam" id="PF16170">
    <property type="entry name" value="DUF4873"/>
    <property type="match status" value="1"/>
</dbReference>
<dbReference type="InterPro" id="IPR032371">
    <property type="entry name" value="DUF4873"/>
</dbReference>
<feature type="domain" description="DUF4873" evidence="2">
    <location>
        <begin position="27"/>
        <end position="117"/>
    </location>
</feature>
<dbReference type="EMBL" id="JBHSQO010000025">
    <property type="protein sequence ID" value="MFC6092176.1"/>
    <property type="molecule type" value="Genomic_DNA"/>
</dbReference>
<name>A0ABW1P9V4_9PSEU</name>
<gene>
    <name evidence="3" type="ORF">ACFP3R_23145</name>
</gene>
<proteinExistence type="predicted"/>
<organism evidence="3 4">
    <name type="scientific">Saccharothrix lopnurensis</name>
    <dbReference type="NCBI Taxonomy" id="1670621"/>
    <lineage>
        <taxon>Bacteria</taxon>
        <taxon>Bacillati</taxon>
        <taxon>Actinomycetota</taxon>
        <taxon>Actinomycetes</taxon>
        <taxon>Pseudonocardiales</taxon>
        <taxon>Pseudonocardiaceae</taxon>
        <taxon>Saccharothrix</taxon>
    </lineage>
</organism>
<evidence type="ECO:0000259" key="2">
    <source>
        <dbReference type="Pfam" id="PF16170"/>
    </source>
</evidence>
<evidence type="ECO:0000313" key="3">
    <source>
        <dbReference type="EMBL" id="MFC6092176.1"/>
    </source>
</evidence>
<comment type="caution">
    <text evidence="3">The sequence shown here is derived from an EMBL/GenBank/DDBJ whole genome shotgun (WGS) entry which is preliminary data.</text>
</comment>
<sequence length="118" mass="12603">MAGEHGPEGHPEDGHPEDGHQEDGHPEDGYTGEAVLVFDGREVPVGVELRGFFQPIDGRYHWYGRVAADERVTELVEGGARTALLRTPGGAATGSLTDPDPWGRYRVAGTSTPPFPVG</sequence>
<feature type="region of interest" description="Disordered" evidence="1">
    <location>
        <begin position="1"/>
        <end position="32"/>
    </location>
</feature>
<dbReference type="RefSeq" id="WP_380638467.1">
    <property type="nucleotide sequence ID" value="NZ_JBHSQO010000025.1"/>
</dbReference>
<dbReference type="Proteomes" id="UP001596220">
    <property type="component" value="Unassembled WGS sequence"/>
</dbReference>
<protein>
    <submittedName>
        <fullName evidence="3">DUF4873 domain-containing protein</fullName>
    </submittedName>
</protein>
<feature type="region of interest" description="Disordered" evidence="1">
    <location>
        <begin position="86"/>
        <end position="118"/>
    </location>
</feature>
<reference evidence="4" key="1">
    <citation type="journal article" date="2019" name="Int. J. Syst. Evol. Microbiol.">
        <title>The Global Catalogue of Microorganisms (GCM) 10K type strain sequencing project: providing services to taxonomists for standard genome sequencing and annotation.</title>
        <authorList>
            <consortium name="The Broad Institute Genomics Platform"/>
            <consortium name="The Broad Institute Genome Sequencing Center for Infectious Disease"/>
            <person name="Wu L."/>
            <person name="Ma J."/>
        </authorList>
    </citation>
    <scope>NUCLEOTIDE SEQUENCE [LARGE SCALE GENOMIC DNA]</scope>
    <source>
        <strain evidence="4">CGMCC 4.7246</strain>
    </source>
</reference>